<protein>
    <submittedName>
        <fullName evidence="2">Uncharacterized protein</fullName>
    </submittedName>
</protein>
<evidence type="ECO:0000313" key="2">
    <source>
        <dbReference type="EMBL" id="MPC15153.1"/>
    </source>
</evidence>
<dbReference type="Proteomes" id="UP000324222">
    <property type="component" value="Unassembled WGS sequence"/>
</dbReference>
<name>A0A5B7D501_PORTR</name>
<proteinExistence type="predicted"/>
<dbReference type="EMBL" id="VSRR010000405">
    <property type="protein sequence ID" value="MPC15153.1"/>
    <property type="molecule type" value="Genomic_DNA"/>
</dbReference>
<keyword evidence="3" id="KW-1185">Reference proteome</keyword>
<accession>A0A5B7D501</accession>
<dbReference type="AlphaFoldDB" id="A0A5B7D501"/>
<comment type="caution">
    <text evidence="2">The sequence shown here is derived from an EMBL/GenBank/DDBJ whole genome shotgun (WGS) entry which is preliminary data.</text>
</comment>
<reference evidence="2 3" key="1">
    <citation type="submission" date="2019-05" db="EMBL/GenBank/DDBJ databases">
        <title>Another draft genome of Portunus trituberculatus and its Hox gene families provides insights of decapod evolution.</title>
        <authorList>
            <person name="Jeong J.-H."/>
            <person name="Song I."/>
            <person name="Kim S."/>
            <person name="Choi T."/>
            <person name="Kim D."/>
            <person name="Ryu S."/>
            <person name="Kim W."/>
        </authorList>
    </citation>
    <scope>NUCLEOTIDE SEQUENCE [LARGE SCALE GENOMIC DNA]</scope>
    <source>
        <tissue evidence="2">Muscle</tissue>
    </source>
</reference>
<evidence type="ECO:0000256" key="1">
    <source>
        <dbReference type="SAM" id="MobiDB-lite"/>
    </source>
</evidence>
<organism evidence="2 3">
    <name type="scientific">Portunus trituberculatus</name>
    <name type="common">Swimming crab</name>
    <name type="synonym">Neptunus trituberculatus</name>
    <dbReference type="NCBI Taxonomy" id="210409"/>
    <lineage>
        <taxon>Eukaryota</taxon>
        <taxon>Metazoa</taxon>
        <taxon>Ecdysozoa</taxon>
        <taxon>Arthropoda</taxon>
        <taxon>Crustacea</taxon>
        <taxon>Multicrustacea</taxon>
        <taxon>Malacostraca</taxon>
        <taxon>Eumalacostraca</taxon>
        <taxon>Eucarida</taxon>
        <taxon>Decapoda</taxon>
        <taxon>Pleocyemata</taxon>
        <taxon>Brachyura</taxon>
        <taxon>Eubrachyura</taxon>
        <taxon>Portunoidea</taxon>
        <taxon>Portunidae</taxon>
        <taxon>Portuninae</taxon>
        <taxon>Portunus</taxon>
    </lineage>
</organism>
<feature type="region of interest" description="Disordered" evidence="1">
    <location>
        <begin position="49"/>
        <end position="80"/>
    </location>
</feature>
<sequence length="107" mass="12206">MSAAEARRLPLLALLTPAWTLSRINQIIRLNYATTEWLYYPPMARAGTWDDEPRCRQPQVTRPPPNLAEAKTKPPSRTHTSPFLHEAWTATFYSQRLVGHLASLIPL</sequence>
<gene>
    <name evidence="2" type="ORF">E2C01_007937</name>
</gene>
<evidence type="ECO:0000313" key="3">
    <source>
        <dbReference type="Proteomes" id="UP000324222"/>
    </source>
</evidence>